<organism evidence="2 3">
    <name type="scientific">Micromonospora humida</name>
    <dbReference type="NCBI Taxonomy" id="2809018"/>
    <lineage>
        <taxon>Bacteria</taxon>
        <taxon>Bacillati</taxon>
        <taxon>Actinomycetota</taxon>
        <taxon>Actinomycetes</taxon>
        <taxon>Micromonosporales</taxon>
        <taxon>Micromonosporaceae</taxon>
        <taxon>Micromonospora</taxon>
    </lineage>
</organism>
<dbReference type="RefSeq" id="WP_204923501.1">
    <property type="nucleotide sequence ID" value="NZ_JAFEUC010000001.1"/>
</dbReference>
<dbReference type="EMBL" id="JAFEUC010000001">
    <property type="protein sequence ID" value="MBM7075451.1"/>
    <property type="molecule type" value="Genomic_DNA"/>
</dbReference>
<accession>A0ABS2IQA0</accession>
<evidence type="ECO:0000313" key="3">
    <source>
        <dbReference type="Proteomes" id="UP001518872"/>
    </source>
</evidence>
<protein>
    <submittedName>
        <fullName evidence="2">Uncharacterized protein</fullName>
    </submittedName>
</protein>
<evidence type="ECO:0000313" key="2">
    <source>
        <dbReference type="EMBL" id="MBM7075451.1"/>
    </source>
</evidence>
<evidence type="ECO:0000256" key="1">
    <source>
        <dbReference type="SAM" id="MobiDB-lite"/>
    </source>
</evidence>
<keyword evidence="3" id="KW-1185">Reference proteome</keyword>
<dbReference type="Proteomes" id="UP001518872">
    <property type="component" value="Unassembled WGS sequence"/>
</dbReference>
<proteinExistence type="predicted"/>
<reference evidence="2 3" key="1">
    <citation type="submission" date="2021-02" db="EMBL/GenBank/DDBJ databases">
        <authorList>
            <person name="Ra J.-S."/>
        </authorList>
    </citation>
    <scope>NUCLEOTIDE SEQUENCE [LARGE SCALE GENOMIC DNA]</scope>
    <source>
        <strain evidence="2 3">MMS20-R1-14</strain>
    </source>
</reference>
<sequence length="302" mass="32832">MTSDIPGTRCWVMSHRPSDTADSRSPGPRRTVLDPISGRPWLTGWWPQRAFHQIDVPGFRMVLLGPCPLSPRLLTEQANQAVRRHAFGALARLPGSYLTFVRAPYGTYVAGDVAGVCRLWLDDGTAGTRPGPTAVLLPEATGALLYDDGAVRHERYWTPPVAEAPATITGPLVAHRLRMAVRCRLDLLGSGLQHSGRVARRLAGGEAVGVSTSMLLSPTGLDEILGPAPTPHRTVWRNGTADRLRLARAQSSPSSGSDDLCVHRPLLDAHVLEAALATRERDVRRGTLRRETMLVLDQMSSE</sequence>
<name>A0ABS2IQA0_9ACTN</name>
<feature type="region of interest" description="Disordered" evidence="1">
    <location>
        <begin position="1"/>
        <end position="31"/>
    </location>
</feature>
<gene>
    <name evidence="2" type="ORF">JQX11_03655</name>
</gene>
<comment type="caution">
    <text evidence="2">The sequence shown here is derived from an EMBL/GenBank/DDBJ whole genome shotgun (WGS) entry which is preliminary data.</text>
</comment>